<dbReference type="RefSeq" id="WP_163471793.1">
    <property type="nucleotide sequence ID" value="NZ_JAAGWZ010000001.1"/>
</dbReference>
<evidence type="ECO:0000256" key="3">
    <source>
        <dbReference type="ARBA" id="ARBA00023125"/>
    </source>
</evidence>
<evidence type="ECO:0000256" key="1">
    <source>
        <dbReference type="ARBA" id="ARBA00009437"/>
    </source>
</evidence>
<dbReference type="Gene3D" id="3.40.190.290">
    <property type="match status" value="1"/>
</dbReference>
<dbReference type="InterPro" id="IPR005119">
    <property type="entry name" value="LysR_subst-bd"/>
</dbReference>
<comment type="similarity">
    <text evidence="1">Belongs to the LysR transcriptional regulatory family.</text>
</comment>
<feature type="region of interest" description="Disordered" evidence="5">
    <location>
        <begin position="184"/>
        <end position="232"/>
    </location>
</feature>
<dbReference type="AlphaFoldDB" id="A0A7C9TN31"/>
<evidence type="ECO:0000256" key="2">
    <source>
        <dbReference type="ARBA" id="ARBA00023015"/>
    </source>
</evidence>
<dbReference type="SUPFAM" id="SSF53850">
    <property type="entry name" value="Periplasmic binding protein-like II"/>
    <property type="match status" value="1"/>
</dbReference>
<evidence type="ECO:0000256" key="4">
    <source>
        <dbReference type="ARBA" id="ARBA00023163"/>
    </source>
</evidence>
<organism evidence="7 8">
    <name type="scientific">Galbitalea soli</name>
    <dbReference type="NCBI Taxonomy" id="1268042"/>
    <lineage>
        <taxon>Bacteria</taxon>
        <taxon>Bacillati</taxon>
        <taxon>Actinomycetota</taxon>
        <taxon>Actinomycetes</taxon>
        <taxon>Micrococcales</taxon>
        <taxon>Microbacteriaceae</taxon>
        <taxon>Galbitalea</taxon>
    </lineage>
</organism>
<evidence type="ECO:0000313" key="7">
    <source>
        <dbReference type="EMBL" id="NEM90117.1"/>
    </source>
</evidence>
<keyword evidence="8" id="KW-1185">Reference proteome</keyword>
<sequence length="232" mass="24775">MTDQSAETALRVGFVPGVTVRKWTRAWVERHPLLPLDVRPVDQAEALAGLREGRLSLAFVRLPVERDGLSVIRLYGEVPVLVLPRDHEWGGRSSLTADEVAGLPAVAEVAADGRVKDAVELVAAGVGSLRLPHSLARLHARKDVVAVPISDGIETDIAIAWSAEATTPEIEEFVGIVRGRTAGSSRSTLAAPAEASTATRGSGAGAVPKRARPSTTPRPRAHQQRSRRRGKH</sequence>
<keyword evidence="3" id="KW-0238">DNA-binding</keyword>
<comment type="caution">
    <text evidence="7">The sequence shown here is derived from an EMBL/GenBank/DDBJ whole genome shotgun (WGS) entry which is preliminary data.</text>
</comment>
<keyword evidence="2" id="KW-0805">Transcription regulation</keyword>
<gene>
    <name evidence="7" type="ORF">G3T37_01950</name>
</gene>
<dbReference type="Gene3D" id="3.40.190.10">
    <property type="entry name" value="Periplasmic binding protein-like II"/>
    <property type="match status" value="2"/>
</dbReference>
<dbReference type="PANTHER" id="PTHR30346">
    <property type="entry name" value="TRANSCRIPTIONAL DUAL REGULATOR HCAR-RELATED"/>
    <property type="match status" value="1"/>
</dbReference>
<proteinExistence type="inferred from homology"/>
<dbReference type="EMBL" id="JAAGWZ010000001">
    <property type="protein sequence ID" value="NEM90117.1"/>
    <property type="molecule type" value="Genomic_DNA"/>
</dbReference>
<evidence type="ECO:0000256" key="5">
    <source>
        <dbReference type="SAM" id="MobiDB-lite"/>
    </source>
</evidence>
<evidence type="ECO:0000259" key="6">
    <source>
        <dbReference type="Pfam" id="PF03466"/>
    </source>
</evidence>
<dbReference type="GO" id="GO:0032993">
    <property type="term" value="C:protein-DNA complex"/>
    <property type="evidence" value="ECO:0007669"/>
    <property type="project" value="TreeGrafter"/>
</dbReference>
<reference evidence="7 8" key="1">
    <citation type="journal article" date="2014" name="Int. J. Syst. Evol. Microbiol.">
        <title>Description of Galbitalea soli gen. nov., sp. nov., and Frondihabitans sucicola sp. nov.</title>
        <authorList>
            <person name="Kim S.J."/>
            <person name="Lim J.M."/>
            <person name="Ahn J.H."/>
            <person name="Weon H.Y."/>
            <person name="Hamada M."/>
            <person name="Suzuki K."/>
            <person name="Ahn T.Y."/>
            <person name="Kwon S.W."/>
        </authorList>
    </citation>
    <scope>NUCLEOTIDE SEQUENCE [LARGE SCALE GENOMIC DNA]</scope>
    <source>
        <strain evidence="7 8">NBRC 108727</strain>
    </source>
</reference>
<accession>A0A7C9TN31</accession>
<keyword evidence="4" id="KW-0804">Transcription</keyword>
<name>A0A7C9TN31_9MICO</name>
<dbReference type="PANTHER" id="PTHR30346:SF0">
    <property type="entry name" value="HCA OPERON TRANSCRIPTIONAL ACTIVATOR HCAR"/>
    <property type="match status" value="1"/>
</dbReference>
<feature type="compositionally biased region" description="Low complexity" evidence="5">
    <location>
        <begin position="193"/>
        <end position="218"/>
    </location>
</feature>
<evidence type="ECO:0000313" key="8">
    <source>
        <dbReference type="Proteomes" id="UP000479756"/>
    </source>
</evidence>
<feature type="domain" description="LysR substrate-binding" evidence="6">
    <location>
        <begin position="7"/>
        <end position="107"/>
    </location>
</feature>
<dbReference type="Pfam" id="PF03466">
    <property type="entry name" value="LysR_substrate"/>
    <property type="match status" value="1"/>
</dbReference>
<dbReference type="Proteomes" id="UP000479756">
    <property type="component" value="Unassembled WGS sequence"/>
</dbReference>
<dbReference type="GO" id="GO:0003700">
    <property type="term" value="F:DNA-binding transcription factor activity"/>
    <property type="evidence" value="ECO:0007669"/>
    <property type="project" value="TreeGrafter"/>
</dbReference>
<feature type="compositionally biased region" description="Basic residues" evidence="5">
    <location>
        <begin position="219"/>
        <end position="232"/>
    </location>
</feature>
<dbReference type="GO" id="GO:0003677">
    <property type="term" value="F:DNA binding"/>
    <property type="evidence" value="ECO:0007669"/>
    <property type="project" value="UniProtKB-KW"/>
</dbReference>
<protein>
    <submittedName>
        <fullName evidence="7">LysR family transcriptional regulator</fullName>
    </submittedName>
</protein>